<evidence type="ECO:0000256" key="1">
    <source>
        <dbReference type="SAM" id="MobiDB-lite"/>
    </source>
</evidence>
<dbReference type="PANTHER" id="PTHR32518:SF3">
    <property type="entry name" value="4-ALPHA-GLUCANOTRANSFERASE"/>
    <property type="match status" value="1"/>
</dbReference>
<feature type="region of interest" description="Disordered" evidence="1">
    <location>
        <begin position="528"/>
        <end position="596"/>
    </location>
</feature>
<gene>
    <name evidence="2" type="ORF">M9Y10_044287</name>
</gene>
<name>A0ABR2K240_9EUKA</name>
<reference evidence="2 3" key="1">
    <citation type="submission" date="2024-04" db="EMBL/GenBank/DDBJ databases">
        <title>Tritrichomonas musculus Genome.</title>
        <authorList>
            <person name="Alves-Ferreira E."/>
            <person name="Grigg M."/>
            <person name="Lorenzi H."/>
            <person name="Galac M."/>
        </authorList>
    </citation>
    <scope>NUCLEOTIDE SEQUENCE [LARGE SCALE GENOMIC DNA]</scope>
    <source>
        <strain evidence="2 3">EAF2021</strain>
    </source>
</reference>
<feature type="compositionally biased region" description="Low complexity" evidence="1">
    <location>
        <begin position="554"/>
        <end position="596"/>
    </location>
</feature>
<dbReference type="EMBL" id="JAPFFF010000008">
    <property type="protein sequence ID" value="KAK8885158.1"/>
    <property type="molecule type" value="Genomic_DNA"/>
</dbReference>
<accession>A0ABR2K240</accession>
<comment type="caution">
    <text evidence="2">The sequence shown here is derived from an EMBL/GenBank/DDBJ whole genome shotgun (WGS) entry which is preliminary data.</text>
</comment>
<dbReference type="PANTHER" id="PTHR32518">
    <property type="match status" value="1"/>
</dbReference>
<organism evidence="2 3">
    <name type="scientific">Tritrichomonas musculus</name>
    <dbReference type="NCBI Taxonomy" id="1915356"/>
    <lineage>
        <taxon>Eukaryota</taxon>
        <taxon>Metamonada</taxon>
        <taxon>Parabasalia</taxon>
        <taxon>Tritrichomonadida</taxon>
        <taxon>Tritrichomonadidae</taxon>
        <taxon>Tritrichomonas</taxon>
    </lineage>
</organism>
<proteinExistence type="predicted"/>
<evidence type="ECO:0000313" key="3">
    <source>
        <dbReference type="Proteomes" id="UP001470230"/>
    </source>
</evidence>
<sequence>MSEKIIFSLKLSNTKTPQEVSICIEDKEAKKMEQISYDENHLFVLYETSISINELFVKYPSQVFYNYQIDGSLLYKHSQPLLFTKPPSVNNVFINDTEVPRNEDTQTILLFYIRQPISDDSANVLYLEADAPVFVGEDYQKRAILMQREENYWLGVGIISAYLNQPIVYKYLIKDQNNNELLREKGRMHTLFIRTPVPNKTISIYDIWNDSTPSLSFYPHVIVPHQVRSNSTTVAFEYTCPQKDIHDVSISGTNKEFSKIQHFFPEDCWRSIFQIPRNDVACQYSIGTLDNIYNEDSPGWNNVYQGNILNQETSSDYISSRILFEPLAFKRLISVFIPLVSIRESIRHPVGEFKTLVSLARWCNLVGIGCIHVHIERLHHGLLDPIHANDIGWPDDEEKGIIDCQKSCYKFKKINLDDSNDNQSNIDPLNTSFHSSHHGTLLMPTVRDSKVQRLYKDFCEWNQPETDKNDFESFLECNKYIADHCSSLFEKWVQFTLFKQYEEAFEQIIDTGVLLITDLTINTSALNKERTNNNSNCDTNNNDDNDNDIDDSFNESNNSINNDNDNTNESRINDNNNNNNNENNINDNNNNNYNTNENIDEEIHELDEELDLMNEIKTASHYSHGLILVGLCPHSTPFSASTKKRANFRQPLTADFVRNLFGDIAQNVLDTFFKASDFSVKLLDNAFVPKFVHNFASNLNSSIRDEFEHNMQTLIKIDSQNRESAYVFTELQNKQINLLASIAPNCPSSLILDQMSCDILKPEIVAKMGITPYSSNPIRNGDGSNESQFLGPMFLSPEMASEFPLSMLPEAIFDCVDSRFKAKEQVVEVYFIDVLRALGYDAGVEPIQTIKGHCRFLLQFTLQDLFGDQETNEKIRTLLSPSNRN</sequence>
<keyword evidence="3" id="KW-1185">Reference proteome</keyword>
<dbReference type="Proteomes" id="UP001470230">
    <property type="component" value="Unassembled WGS sequence"/>
</dbReference>
<evidence type="ECO:0000313" key="2">
    <source>
        <dbReference type="EMBL" id="KAK8885158.1"/>
    </source>
</evidence>
<feature type="compositionally biased region" description="Acidic residues" evidence="1">
    <location>
        <begin position="541"/>
        <end position="553"/>
    </location>
</feature>
<protein>
    <submittedName>
        <fullName evidence="2">Uncharacterized protein</fullName>
    </submittedName>
</protein>